<comment type="caution">
    <text evidence="4">The sequence shown here is derived from an EMBL/GenBank/DDBJ whole genome shotgun (WGS) entry which is preliminary data.</text>
</comment>
<reference evidence="4 5" key="1">
    <citation type="submission" date="2019-01" db="EMBL/GenBank/DDBJ databases">
        <title>Filimonas sp. strain TTM-71.</title>
        <authorList>
            <person name="Chen W.-M."/>
        </authorList>
    </citation>
    <scope>NUCLEOTIDE SEQUENCE [LARGE SCALE GENOMIC DNA]</scope>
    <source>
        <strain evidence="4 5">TTM-71</strain>
    </source>
</reference>
<accession>A0A4Q1D7R5</accession>
<keyword evidence="1 2" id="KW-0597">Phosphoprotein</keyword>
<keyword evidence="5" id="KW-1185">Reference proteome</keyword>
<dbReference type="PROSITE" id="PS50110">
    <property type="entry name" value="RESPONSE_REGULATORY"/>
    <property type="match status" value="1"/>
</dbReference>
<sequence>MEQLILLIDDDKEELDILTLALDAAGIKHIMCAWAKTAEYAYHLFEHIVPDFIFLDYNMPRINGLDCLQHLKQINRIKEVPVVFYSTSISNETQQRALNTGAECCIQKTGTIDCLAETLKRLFQTRDSRFFQMY</sequence>
<dbReference type="PANTHER" id="PTHR44591:SF3">
    <property type="entry name" value="RESPONSE REGULATORY DOMAIN-CONTAINING PROTEIN"/>
    <property type="match status" value="1"/>
</dbReference>
<name>A0A4Q1D7R5_9BACT</name>
<evidence type="ECO:0000256" key="2">
    <source>
        <dbReference type="PROSITE-ProRule" id="PRU00169"/>
    </source>
</evidence>
<dbReference type="SUPFAM" id="SSF52172">
    <property type="entry name" value="CheY-like"/>
    <property type="match status" value="1"/>
</dbReference>
<proteinExistence type="predicted"/>
<dbReference type="EMBL" id="SDHZ01000002">
    <property type="protein sequence ID" value="RXK83747.1"/>
    <property type="molecule type" value="Genomic_DNA"/>
</dbReference>
<feature type="modified residue" description="4-aspartylphosphate" evidence="2">
    <location>
        <position position="56"/>
    </location>
</feature>
<evidence type="ECO:0000256" key="1">
    <source>
        <dbReference type="ARBA" id="ARBA00022553"/>
    </source>
</evidence>
<evidence type="ECO:0000313" key="5">
    <source>
        <dbReference type="Proteomes" id="UP000290545"/>
    </source>
</evidence>
<dbReference type="SMART" id="SM00448">
    <property type="entry name" value="REC"/>
    <property type="match status" value="1"/>
</dbReference>
<dbReference type="Gene3D" id="3.40.50.2300">
    <property type="match status" value="1"/>
</dbReference>
<organism evidence="4 5">
    <name type="scientific">Filimonas effusa</name>
    <dbReference type="NCBI Taxonomy" id="2508721"/>
    <lineage>
        <taxon>Bacteria</taxon>
        <taxon>Pseudomonadati</taxon>
        <taxon>Bacteroidota</taxon>
        <taxon>Chitinophagia</taxon>
        <taxon>Chitinophagales</taxon>
        <taxon>Chitinophagaceae</taxon>
        <taxon>Filimonas</taxon>
    </lineage>
</organism>
<dbReference type="InterPro" id="IPR011006">
    <property type="entry name" value="CheY-like_superfamily"/>
</dbReference>
<evidence type="ECO:0000313" key="4">
    <source>
        <dbReference type="EMBL" id="RXK83747.1"/>
    </source>
</evidence>
<dbReference type="AlphaFoldDB" id="A0A4Q1D7R5"/>
<dbReference type="OrthoDB" id="7631574at2"/>
<dbReference type="Pfam" id="PF00072">
    <property type="entry name" value="Response_reg"/>
    <property type="match status" value="1"/>
</dbReference>
<protein>
    <submittedName>
        <fullName evidence="4">Response regulator</fullName>
    </submittedName>
</protein>
<dbReference type="RefSeq" id="WP_129004799.1">
    <property type="nucleotide sequence ID" value="NZ_SDHZ01000002.1"/>
</dbReference>
<dbReference type="InterPro" id="IPR001789">
    <property type="entry name" value="Sig_transdc_resp-reg_receiver"/>
</dbReference>
<dbReference type="InterPro" id="IPR050595">
    <property type="entry name" value="Bact_response_regulator"/>
</dbReference>
<feature type="domain" description="Response regulatory" evidence="3">
    <location>
        <begin position="4"/>
        <end position="123"/>
    </location>
</feature>
<dbReference type="PANTHER" id="PTHR44591">
    <property type="entry name" value="STRESS RESPONSE REGULATOR PROTEIN 1"/>
    <property type="match status" value="1"/>
</dbReference>
<dbReference type="GO" id="GO:0000160">
    <property type="term" value="P:phosphorelay signal transduction system"/>
    <property type="evidence" value="ECO:0007669"/>
    <property type="project" value="InterPro"/>
</dbReference>
<dbReference type="Proteomes" id="UP000290545">
    <property type="component" value="Unassembled WGS sequence"/>
</dbReference>
<evidence type="ECO:0000259" key="3">
    <source>
        <dbReference type="PROSITE" id="PS50110"/>
    </source>
</evidence>
<gene>
    <name evidence="4" type="ORF">ESB13_16860</name>
</gene>